<dbReference type="OrthoDB" id="9798990at2"/>
<dbReference type="EMBL" id="QLII01000001">
    <property type="protein sequence ID" value="RAI75553.1"/>
    <property type="molecule type" value="Genomic_DNA"/>
</dbReference>
<comment type="caution">
    <text evidence="2">The sequence shown here is derived from an EMBL/GenBank/DDBJ whole genome shotgun (WGS) entry which is preliminary data.</text>
</comment>
<dbReference type="Pfam" id="PF01850">
    <property type="entry name" value="PIN"/>
    <property type="match status" value="1"/>
</dbReference>
<dbReference type="AlphaFoldDB" id="A0A327NLA2"/>
<feature type="domain" description="PIN" evidence="1">
    <location>
        <begin position="4"/>
        <end position="89"/>
    </location>
</feature>
<reference evidence="2 3" key="1">
    <citation type="submission" date="2018-06" db="EMBL/GenBank/DDBJ databases">
        <title>Spirosoma sp. HMF3257 Genome sequencing and assembly.</title>
        <authorList>
            <person name="Kang H."/>
            <person name="Cha I."/>
            <person name="Kim H."/>
            <person name="Kang J."/>
            <person name="Joh K."/>
        </authorList>
    </citation>
    <scope>NUCLEOTIDE SEQUENCE [LARGE SCALE GENOMIC DNA]</scope>
    <source>
        <strain evidence="2 3">HMF3257</strain>
    </source>
</reference>
<dbReference type="RefSeq" id="WP_111344098.1">
    <property type="nucleotide sequence ID" value="NZ_QLII01000001.1"/>
</dbReference>
<accession>A0A327NLA2</accession>
<evidence type="ECO:0000259" key="1">
    <source>
        <dbReference type="Pfam" id="PF01850"/>
    </source>
</evidence>
<dbReference type="CDD" id="cd09872">
    <property type="entry name" value="PIN_Sll0205-like"/>
    <property type="match status" value="1"/>
</dbReference>
<dbReference type="SUPFAM" id="SSF88723">
    <property type="entry name" value="PIN domain-like"/>
    <property type="match status" value="1"/>
</dbReference>
<gene>
    <name evidence="2" type="ORF">HMF3257_17765</name>
</gene>
<organism evidence="2 3">
    <name type="scientific">Spirosoma telluris</name>
    <dbReference type="NCBI Taxonomy" id="2183553"/>
    <lineage>
        <taxon>Bacteria</taxon>
        <taxon>Pseudomonadati</taxon>
        <taxon>Bacteroidota</taxon>
        <taxon>Cytophagia</taxon>
        <taxon>Cytophagales</taxon>
        <taxon>Cytophagaceae</taxon>
        <taxon>Spirosoma</taxon>
    </lineage>
</organism>
<dbReference type="InterPro" id="IPR052919">
    <property type="entry name" value="TA_system_RNase"/>
</dbReference>
<dbReference type="PANTHER" id="PTHR36173:SF2">
    <property type="entry name" value="RIBONUCLEASE VAPC16"/>
    <property type="match status" value="1"/>
</dbReference>
<dbReference type="PANTHER" id="PTHR36173">
    <property type="entry name" value="RIBONUCLEASE VAPC16-RELATED"/>
    <property type="match status" value="1"/>
</dbReference>
<dbReference type="InterPro" id="IPR029060">
    <property type="entry name" value="PIN-like_dom_sf"/>
</dbReference>
<dbReference type="InterPro" id="IPR041705">
    <property type="entry name" value="PIN_Sll0205"/>
</dbReference>
<dbReference type="InterPro" id="IPR002716">
    <property type="entry name" value="PIN_dom"/>
</dbReference>
<protein>
    <recommendedName>
        <fullName evidence="1">PIN domain-containing protein</fullName>
    </recommendedName>
</protein>
<name>A0A327NLA2_9BACT</name>
<evidence type="ECO:0000313" key="3">
    <source>
        <dbReference type="Proteomes" id="UP000249016"/>
    </source>
</evidence>
<proteinExistence type="predicted"/>
<keyword evidence="3" id="KW-1185">Reference proteome</keyword>
<sequence>MQLLLDTHALVWFLENDDRLTDNVLNAINKADNVFVSPVNVYEMAIKIKLGKSIGLNRPISDAIELSQQSGFDWKPLQKQHLMAYQSIPLFGHHRDSRSDASV</sequence>
<evidence type="ECO:0000313" key="2">
    <source>
        <dbReference type="EMBL" id="RAI75553.1"/>
    </source>
</evidence>
<dbReference type="Gene3D" id="3.40.50.1010">
    <property type="entry name" value="5'-nuclease"/>
    <property type="match status" value="1"/>
</dbReference>
<dbReference type="Proteomes" id="UP000249016">
    <property type="component" value="Unassembled WGS sequence"/>
</dbReference>